<evidence type="ECO:0000313" key="3">
    <source>
        <dbReference type="EMBL" id="KAK6310828.1"/>
    </source>
</evidence>
<name>A0AAN8LE61_9TELE</name>
<evidence type="ECO:0000313" key="4">
    <source>
        <dbReference type="Proteomes" id="UP001356427"/>
    </source>
</evidence>
<comment type="pathway">
    <text evidence="1">Protein modification; protein ubiquitination.</text>
</comment>
<dbReference type="SUPFAM" id="SSF158235">
    <property type="entry name" value="SOCS box-like"/>
    <property type="match status" value="1"/>
</dbReference>
<accession>A0AAN8LE61</accession>
<proteinExistence type="predicted"/>
<keyword evidence="4" id="KW-1185">Reference proteome</keyword>
<dbReference type="Proteomes" id="UP001356427">
    <property type="component" value="Unassembled WGS sequence"/>
</dbReference>
<gene>
    <name evidence="3" type="ORF">J4Q44_G00188830</name>
</gene>
<dbReference type="EMBL" id="JAGTTL010000016">
    <property type="protein sequence ID" value="KAK6310828.1"/>
    <property type="molecule type" value="Genomic_DNA"/>
</dbReference>
<dbReference type="AlphaFoldDB" id="A0AAN8LE61"/>
<dbReference type="InterPro" id="IPR001496">
    <property type="entry name" value="SOCS_box"/>
</dbReference>
<feature type="domain" description="SOCS box" evidence="2">
    <location>
        <begin position="89"/>
        <end position="128"/>
    </location>
</feature>
<sequence length="134" mass="15559">MACKNINPDVVDLLLALGACVNTMHNVFKVVSYKTEHKPERVVHSLLNHSSIRVWRGALPDVFLNAYDRLKITDDWVEAVSPEMFKPTPHSLQHLARWTLQNYLDGRVHKVVPYLDLPTFIKNNLLLEFRDYVH</sequence>
<evidence type="ECO:0000256" key="1">
    <source>
        <dbReference type="ARBA" id="ARBA00004906"/>
    </source>
</evidence>
<protein>
    <recommendedName>
        <fullName evidence="2">SOCS box domain-containing protein</fullName>
    </recommendedName>
</protein>
<dbReference type="SMART" id="SM00969">
    <property type="entry name" value="SOCS_box"/>
    <property type="match status" value="1"/>
</dbReference>
<dbReference type="GO" id="GO:0035556">
    <property type="term" value="P:intracellular signal transduction"/>
    <property type="evidence" value="ECO:0007669"/>
    <property type="project" value="InterPro"/>
</dbReference>
<comment type="caution">
    <text evidence="3">The sequence shown here is derived from an EMBL/GenBank/DDBJ whole genome shotgun (WGS) entry which is preliminary data.</text>
</comment>
<reference evidence="3 4" key="1">
    <citation type="submission" date="2021-04" db="EMBL/GenBank/DDBJ databases">
        <authorList>
            <person name="De Guttry C."/>
            <person name="Zahm M."/>
            <person name="Klopp C."/>
            <person name="Cabau C."/>
            <person name="Louis A."/>
            <person name="Berthelot C."/>
            <person name="Parey E."/>
            <person name="Roest Crollius H."/>
            <person name="Montfort J."/>
            <person name="Robinson-Rechavi M."/>
            <person name="Bucao C."/>
            <person name="Bouchez O."/>
            <person name="Gislard M."/>
            <person name="Lluch J."/>
            <person name="Milhes M."/>
            <person name="Lampietro C."/>
            <person name="Lopez Roques C."/>
            <person name="Donnadieu C."/>
            <person name="Braasch I."/>
            <person name="Desvignes T."/>
            <person name="Postlethwait J."/>
            <person name="Bobe J."/>
            <person name="Wedekind C."/>
            <person name="Guiguen Y."/>
        </authorList>
    </citation>
    <scope>NUCLEOTIDE SEQUENCE [LARGE SCALE GENOMIC DNA]</scope>
    <source>
        <strain evidence="3">Cs_M1</strain>
        <tissue evidence="3">Blood</tissue>
    </source>
</reference>
<evidence type="ECO:0000259" key="2">
    <source>
        <dbReference type="SMART" id="SM00969"/>
    </source>
</evidence>
<organism evidence="3 4">
    <name type="scientific">Coregonus suidteri</name>
    <dbReference type="NCBI Taxonomy" id="861788"/>
    <lineage>
        <taxon>Eukaryota</taxon>
        <taxon>Metazoa</taxon>
        <taxon>Chordata</taxon>
        <taxon>Craniata</taxon>
        <taxon>Vertebrata</taxon>
        <taxon>Euteleostomi</taxon>
        <taxon>Actinopterygii</taxon>
        <taxon>Neopterygii</taxon>
        <taxon>Teleostei</taxon>
        <taxon>Protacanthopterygii</taxon>
        <taxon>Salmoniformes</taxon>
        <taxon>Salmonidae</taxon>
        <taxon>Coregoninae</taxon>
        <taxon>Coregonus</taxon>
    </lineage>
</organism>
<dbReference type="InterPro" id="IPR036036">
    <property type="entry name" value="SOCS_box-like_dom_sf"/>
</dbReference>
<dbReference type="Pfam" id="PF07525">
    <property type="entry name" value="SOCS_box"/>
    <property type="match status" value="1"/>
</dbReference>